<evidence type="ECO:0000256" key="7">
    <source>
        <dbReference type="PROSITE-ProRule" id="PRU01050"/>
    </source>
</evidence>
<evidence type="ECO:0000256" key="6">
    <source>
        <dbReference type="HAMAP-Rule" id="MF_00367"/>
    </source>
</evidence>
<comment type="similarity">
    <text evidence="1 6 7">Belongs to the TRAFAC class TrmE-Era-EngA-EngB-Septin-like GTPase superfamily. Era GTPase family.</text>
</comment>
<keyword evidence="6" id="KW-1003">Cell membrane</keyword>
<proteinExistence type="inferred from homology"/>
<dbReference type="InterPro" id="IPR005662">
    <property type="entry name" value="GTPase_Era-like"/>
</dbReference>
<dbReference type="InterPro" id="IPR030388">
    <property type="entry name" value="G_ERA_dom"/>
</dbReference>
<keyword evidence="4 6" id="KW-0694">RNA-binding</keyword>
<evidence type="ECO:0000256" key="8">
    <source>
        <dbReference type="SAM" id="MobiDB-lite"/>
    </source>
</evidence>
<dbReference type="InterPro" id="IPR009019">
    <property type="entry name" value="KH_sf_prok-type"/>
</dbReference>
<evidence type="ECO:0000313" key="11">
    <source>
        <dbReference type="Proteomes" id="UP000606008"/>
    </source>
</evidence>
<dbReference type="Gene3D" id="3.40.50.300">
    <property type="entry name" value="P-loop containing nucleotide triphosphate hydrolases"/>
    <property type="match status" value="1"/>
</dbReference>
<evidence type="ECO:0000259" key="9">
    <source>
        <dbReference type="PROSITE" id="PS51713"/>
    </source>
</evidence>
<dbReference type="SUPFAM" id="SSF54814">
    <property type="entry name" value="Prokaryotic type KH domain (KH-domain type II)"/>
    <property type="match status" value="1"/>
</dbReference>
<feature type="region of interest" description="G3" evidence="7">
    <location>
        <begin position="88"/>
        <end position="91"/>
    </location>
</feature>
<keyword evidence="11" id="KW-1185">Reference proteome</keyword>
<dbReference type="InterPro" id="IPR005225">
    <property type="entry name" value="Small_GTP-bd"/>
</dbReference>
<evidence type="ECO:0000256" key="1">
    <source>
        <dbReference type="ARBA" id="ARBA00007921"/>
    </source>
</evidence>
<name>A0ABX0QH60_9BACT</name>
<comment type="subunit">
    <text evidence="6">Monomer.</text>
</comment>
<dbReference type="RefSeq" id="WP_085411316.1">
    <property type="nucleotide sequence ID" value="NZ_WAEL01000005.1"/>
</dbReference>
<dbReference type="Pfam" id="PF01926">
    <property type="entry name" value="MMR_HSR1"/>
    <property type="match status" value="1"/>
</dbReference>
<dbReference type="HAMAP" id="MF_00367">
    <property type="entry name" value="GTPase_Era"/>
    <property type="match status" value="1"/>
</dbReference>
<dbReference type="PANTHER" id="PTHR42698">
    <property type="entry name" value="GTPASE ERA"/>
    <property type="match status" value="1"/>
</dbReference>
<feature type="domain" description="Era-type G" evidence="9">
    <location>
        <begin position="29"/>
        <end position="249"/>
    </location>
</feature>
<feature type="compositionally biased region" description="Acidic residues" evidence="8">
    <location>
        <begin position="197"/>
        <end position="208"/>
    </location>
</feature>
<keyword evidence="6" id="KW-0699">rRNA-binding</keyword>
<feature type="binding site" evidence="6">
    <location>
        <begin position="148"/>
        <end position="151"/>
    </location>
    <ligand>
        <name>GTP</name>
        <dbReference type="ChEBI" id="CHEBI:37565"/>
    </ligand>
</feature>
<keyword evidence="5 6" id="KW-0342">GTP-binding</keyword>
<feature type="region of interest" description="Disordered" evidence="8">
    <location>
        <begin position="197"/>
        <end position="220"/>
    </location>
</feature>
<accession>A0ABX0QH60</accession>
<evidence type="ECO:0000256" key="4">
    <source>
        <dbReference type="ARBA" id="ARBA00022884"/>
    </source>
</evidence>
<comment type="function">
    <text evidence="6">An essential GTPase that binds both GDP and GTP, with rapid nucleotide exchange. Plays a role in 16S rRNA processing and 30S ribosomal subunit biogenesis and possibly also in cell cycle regulation and energy metabolism.</text>
</comment>
<feature type="region of interest" description="G2" evidence="7">
    <location>
        <begin position="63"/>
        <end position="67"/>
    </location>
</feature>
<dbReference type="Pfam" id="PF07650">
    <property type="entry name" value="KH_2"/>
    <property type="match status" value="1"/>
</dbReference>
<dbReference type="InterPro" id="IPR027417">
    <property type="entry name" value="P-loop_NTPase"/>
</dbReference>
<feature type="binding site" evidence="6">
    <location>
        <begin position="37"/>
        <end position="44"/>
    </location>
    <ligand>
        <name>GTP</name>
        <dbReference type="ChEBI" id="CHEBI:37565"/>
    </ligand>
</feature>
<dbReference type="NCBIfam" id="TIGR00231">
    <property type="entry name" value="small_GTP"/>
    <property type="match status" value="1"/>
</dbReference>
<reference evidence="11" key="2">
    <citation type="submission" date="2023-07" db="EMBL/GenBank/DDBJ databases">
        <authorList>
            <person name="Jung D.-H."/>
        </authorList>
    </citation>
    <scope>NUCLEOTIDE SEQUENCE [LARGE SCALE GENOMIC DNA]</scope>
    <source>
        <strain evidence="11">JA-25</strain>
    </source>
</reference>
<dbReference type="CDD" id="cd04163">
    <property type="entry name" value="Era"/>
    <property type="match status" value="1"/>
</dbReference>
<feature type="region of interest" description="G5" evidence="7">
    <location>
        <begin position="228"/>
        <end position="230"/>
    </location>
</feature>
<evidence type="ECO:0000256" key="5">
    <source>
        <dbReference type="ARBA" id="ARBA00023134"/>
    </source>
</evidence>
<evidence type="ECO:0000313" key="10">
    <source>
        <dbReference type="EMBL" id="NID11554.1"/>
    </source>
</evidence>
<reference evidence="11" key="1">
    <citation type="submission" date="2019-09" db="EMBL/GenBank/DDBJ databases">
        <authorList>
            <person name="Jung D.-H."/>
        </authorList>
    </citation>
    <scope>NUCLEOTIDE SEQUENCE [LARGE SCALE GENOMIC DNA]</scope>
    <source>
        <strain evidence="11">JA-25</strain>
    </source>
</reference>
<dbReference type="PROSITE" id="PS51713">
    <property type="entry name" value="G_ERA"/>
    <property type="match status" value="1"/>
</dbReference>
<dbReference type="Gene3D" id="3.30.300.20">
    <property type="match status" value="1"/>
</dbReference>
<keyword evidence="6" id="KW-0963">Cytoplasm</keyword>
<dbReference type="InterPro" id="IPR004044">
    <property type="entry name" value="KH_dom_type_2"/>
</dbReference>
<evidence type="ECO:0000256" key="3">
    <source>
        <dbReference type="ARBA" id="ARBA00022741"/>
    </source>
</evidence>
<keyword evidence="3 6" id="KW-0547">Nucleotide-binding</keyword>
<evidence type="ECO:0000256" key="2">
    <source>
        <dbReference type="ARBA" id="ARBA00020484"/>
    </source>
</evidence>
<comment type="caution">
    <text evidence="10">The sequence shown here is derived from an EMBL/GenBank/DDBJ whole genome shotgun (WGS) entry which is preliminary data.</text>
</comment>
<dbReference type="EMBL" id="WAEL01000005">
    <property type="protein sequence ID" value="NID11554.1"/>
    <property type="molecule type" value="Genomic_DNA"/>
</dbReference>
<dbReference type="SUPFAM" id="SSF52540">
    <property type="entry name" value="P-loop containing nucleoside triphosphate hydrolases"/>
    <property type="match status" value="1"/>
</dbReference>
<dbReference type="InterPro" id="IPR006073">
    <property type="entry name" value="GTP-bd"/>
</dbReference>
<comment type="subcellular location">
    <subcellularLocation>
        <location evidence="6">Cytoplasm</location>
    </subcellularLocation>
    <subcellularLocation>
        <location evidence="6">Cell membrane</location>
        <topology evidence="6">Peripheral membrane protein</topology>
    </subcellularLocation>
</comment>
<dbReference type="PANTHER" id="PTHR42698:SF1">
    <property type="entry name" value="GTPASE ERA, MITOCHONDRIAL"/>
    <property type="match status" value="1"/>
</dbReference>
<dbReference type="InterPro" id="IPR015946">
    <property type="entry name" value="KH_dom-like_a/b"/>
</dbReference>
<organism evidence="10 11">
    <name type="scientific">Fibrivirga algicola</name>
    <dbReference type="NCBI Taxonomy" id="2950420"/>
    <lineage>
        <taxon>Bacteria</taxon>
        <taxon>Pseudomonadati</taxon>
        <taxon>Bacteroidota</taxon>
        <taxon>Cytophagia</taxon>
        <taxon>Cytophagales</taxon>
        <taxon>Spirosomataceae</taxon>
        <taxon>Fibrivirga</taxon>
    </lineage>
</organism>
<keyword evidence="6" id="KW-0472">Membrane</keyword>
<gene>
    <name evidence="6" type="primary">era</name>
    <name evidence="10" type="ORF">F7231_15375</name>
</gene>
<feature type="binding site" evidence="6">
    <location>
        <begin position="88"/>
        <end position="92"/>
    </location>
    <ligand>
        <name>GTP</name>
        <dbReference type="ChEBI" id="CHEBI:37565"/>
    </ligand>
</feature>
<feature type="region of interest" description="G4" evidence="7">
    <location>
        <begin position="148"/>
        <end position="151"/>
    </location>
</feature>
<dbReference type="CDD" id="cd22534">
    <property type="entry name" value="KH-II_Era"/>
    <property type="match status" value="1"/>
</dbReference>
<keyword evidence="6" id="KW-0690">Ribosome biogenesis</keyword>
<sequence length="372" mass="42015">MGSPDIQPPGNKLPENLAAADNRAADGFKSGFVSIVGKPNVGKSTLMNQLIGERLSIITAKAQTTRHRIMGILNGNHNGQPFQLVYSDTPGIIQPKYKLHESMMSFVRGSLEDADVILFVTDIFERHDEDDVIKRLKYANVPIILLINKIDQATPEEVEAKIQYWEEHFEVGGYAVIDEAAVVADPDIAELAEEHELDEEPVADEATESTEAGQAPGAPRKATEIIPISALNGFNLDRLFDDIIRYLPTHPAYFPDDELTDKSERFFASEIIREKIFLNYKKEVPYSSEVIVTGFKDREDMLVISAEILVERPTQRAILLGEKGSMIKKTGIMAREELERFFGKKVFLETHVKVEPDWRQKERMLRRLGYDE</sequence>
<dbReference type="Proteomes" id="UP000606008">
    <property type="component" value="Unassembled WGS sequence"/>
</dbReference>
<protein>
    <recommendedName>
        <fullName evidence="2 6">GTPase Era</fullName>
    </recommendedName>
</protein>
<feature type="region of interest" description="G1" evidence="7">
    <location>
        <begin position="37"/>
        <end position="44"/>
    </location>
</feature>